<evidence type="ECO:0008006" key="3">
    <source>
        <dbReference type="Google" id="ProtNLM"/>
    </source>
</evidence>
<protein>
    <recommendedName>
        <fullName evidence="3">DUF2797 domain-containing protein</fullName>
    </recommendedName>
</protein>
<dbReference type="Pfam" id="PF10977">
    <property type="entry name" value="DUF2797"/>
    <property type="match status" value="1"/>
</dbReference>
<reference evidence="1" key="2">
    <citation type="submission" date="2020-09" db="EMBL/GenBank/DDBJ databases">
        <authorList>
            <person name="Sun Q."/>
            <person name="Ohkuma M."/>
        </authorList>
    </citation>
    <scope>NUCLEOTIDE SEQUENCE</scope>
    <source>
        <strain evidence="1">JCM 18487</strain>
    </source>
</reference>
<dbReference type="InterPro" id="IPR021246">
    <property type="entry name" value="DUF2797"/>
</dbReference>
<gene>
    <name evidence="1" type="ORF">GCM10010885_01320</name>
</gene>
<organism evidence="1 2">
    <name type="scientific">Alicyclobacillus cellulosilyticus</name>
    <dbReference type="NCBI Taxonomy" id="1003997"/>
    <lineage>
        <taxon>Bacteria</taxon>
        <taxon>Bacillati</taxon>
        <taxon>Bacillota</taxon>
        <taxon>Bacilli</taxon>
        <taxon>Bacillales</taxon>
        <taxon>Alicyclobacillaceae</taxon>
        <taxon>Alicyclobacillus</taxon>
    </lineage>
</organism>
<evidence type="ECO:0000313" key="1">
    <source>
        <dbReference type="EMBL" id="GGI95454.1"/>
    </source>
</evidence>
<comment type="caution">
    <text evidence="1">The sequence shown here is derived from an EMBL/GenBank/DDBJ whole genome shotgun (WGS) entry which is preliminary data.</text>
</comment>
<dbReference type="RefSeq" id="WP_229776178.1">
    <property type="nucleotide sequence ID" value="NZ_BMOY01000002.1"/>
</dbReference>
<keyword evidence="2" id="KW-1185">Reference proteome</keyword>
<name>A0A917K1X4_9BACL</name>
<dbReference type="AlphaFoldDB" id="A0A917K1X4"/>
<dbReference type="EMBL" id="BMOY01000002">
    <property type="protein sequence ID" value="GGI95454.1"/>
    <property type="molecule type" value="Genomic_DNA"/>
</dbReference>
<evidence type="ECO:0000313" key="2">
    <source>
        <dbReference type="Proteomes" id="UP000637695"/>
    </source>
</evidence>
<proteinExistence type="predicted"/>
<dbReference type="Proteomes" id="UP000637695">
    <property type="component" value="Unassembled WGS sequence"/>
</dbReference>
<reference evidence="1" key="1">
    <citation type="journal article" date="2014" name="Int. J. Syst. Evol. Microbiol.">
        <title>Complete genome sequence of Corynebacterium casei LMG S-19264T (=DSM 44701T), isolated from a smear-ripened cheese.</title>
        <authorList>
            <consortium name="US DOE Joint Genome Institute (JGI-PGF)"/>
            <person name="Walter F."/>
            <person name="Albersmeier A."/>
            <person name="Kalinowski J."/>
            <person name="Ruckert C."/>
        </authorList>
    </citation>
    <scope>NUCLEOTIDE SEQUENCE</scope>
    <source>
        <strain evidence="1">JCM 18487</strain>
    </source>
</reference>
<accession>A0A917K1X4</accession>
<sequence length="272" mass="30794">MKLPEVSGFFRALAHEIATPVAYTLVTDEARLPLNAYLGRRMVITFTGEKACIHCGRRVKKLYHQGYCYPCFTTLAECDLCIVKPHTCHHARGTCRDEAFAAAHCMTPHYVYLAWSSAVKVGLTRKGRERQRWIDQGATRAVLCAELPTRKAAGELEMEIARFLPDRTDWRKMLSEAAEPDDLVRIKAQLASKLQGSSRFRGYWIHEDNTVHQFVYPRLQGASVNLDALSLDKSPHIDSVLLGIKGQYLLLAHGVFHVQRHQGYRVRVAFGD</sequence>